<dbReference type="Proteomes" id="UP001432180">
    <property type="component" value="Chromosome"/>
</dbReference>
<evidence type="ECO:0000313" key="2">
    <source>
        <dbReference type="EMBL" id="WPL15636.1"/>
    </source>
</evidence>
<dbReference type="InterPro" id="IPR000160">
    <property type="entry name" value="GGDEF_dom"/>
</dbReference>
<keyword evidence="3" id="KW-1185">Reference proteome</keyword>
<accession>A0ABZ0S3A2</accession>
<dbReference type="Gene3D" id="3.30.70.270">
    <property type="match status" value="1"/>
</dbReference>
<dbReference type="InterPro" id="IPR029787">
    <property type="entry name" value="Nucleotide_cyclase"/>
</dbReference>
<organism evidence="2 3">
    <name type="scientific">Thiorhodovibrio winogradskyi</name>
    <dbReference type="NCBI Taxonomy" id="77007"/>
    <lineage>
        <taxon>Bacteria</taxon>
        <taxon>Pseudomonadati</taxon>
        <taxon>Pseudomonadota</taxon>
        <taxon>Gammaproteobacteria</taxon>
        <taxon>Chromatiales</taxon>
        <taxon>Chromatiaceae</taxon>
        <taxon>Thiorhodovibrio</taxon>
    </lineage>
</organism>
<reference evidence="2 3" key="1">
    <citation type="journal article" date="2023" name="Microorganisms">
        <title>Thiorhodovibrio frisius and Trv. litoralis spp. nov., Two Novel Members from a Clade of Fastidious Purple Sulfur Bacteria That Exhibit Unique Red-Shifted Light-Harvesting Capabilities.</title>
        <authorList>
            <person name="Methner A."/>
            <person name="Kuzyk S.B."/>
            <person name="Petersen J."/>
            <person name="Bauer S."/>
            <person name="Brinkmann H."/>
            <person name="Sichau K."/>
            <person name="Wanner G."/>
            <person name="Wolf J."/>
            <person name="Neumann-Schaal M."/>
            <person name="Henke P."/>
            <person name="Tank M."/>
            <person name="Sproer C."/>
            <person name="Bunk B."/>
            <person name="Overmann J."/>
        </authorList>
    </citation>
    <scope>NUCLEOTIDE SEQUENCE [LARGE SCALE GENOMIC DNA]</scope>
    <source>
        <strain evidence="2 3">DSM 6702</strain>
    </source>
</reference>
<feature type="domain" description="GGDEF" evidence="1">
    <location>
        <begin position="1"/>
        <end position="34"/>
    </location>
</feature>
<proteinExistence type="predicted"/>
<evidence type="ECO:0000259" key="1">
    <source>
        <dbReference type="PROSITE" id="PS50887"/>
    </source>
</evidence>
<name>A0ABZ0S3A2_9GAMM</name>
<evidence type="ECO:0000313" key="3">
    <source>
        <dbReference type="Proteomes" id="UP001432180"/>
    </source>
</evidence>
<protein>
    <recommendedName>
        <fullName evidence="1">GGDEF domain-containing protein</fullName>
    </recommendedName>
</protein>
<dbReference type="PROSITE" id="PS50887">
    <property type="entry name" value="GGDEF"/>
    <property type="match status" value="1"/>
</dbReference>
<gene>
    <name evidence="2" type="ORF">Thiowin_00542</name>
</gene>
<sequence length="89" mass="9714">MQPGDDSDSLLARVDSALYEAKRNGRNRLVIRATDPAQTPAKHQPNQASGLPDLIVNQLTHPNARHLFRLGIKQVHGASDTRVEAMHGA</sequence>
<dbReference type="InterPro" id="IPR043128">
    <property type="entry name" value="Rev_trsase/Diguanyl_cyclase"/>
</dbReference>
<dbReference type="EMBL" id="CP121472">
    <property type="protein sequence ID" value="WPL15636.1"/>
    <property type="molecule type" value="Genomic_DNA"/>
</dbReference>
<dbReference type="SUPFAM" id="SSF55073">
    <property type="entry name" value="Nucleotide cyclase"/>
    <property type="match status" value="1"/>
</dbReference>